<dbReference type="AlphaFoldDB" id="A0A921N038"/>
<reference evidence="2" key="2">
    <citation type="submission" date="2021-09" db="EMBL/GenBank/DDBJ databases">
        <authorList>
            <person name="Gilroy R."/>
        </authorList>
    </citation>
    <scope>NUCLEOTIDE SEQUENCE</scope>
    <source>
        <strain evidence="2">1277</strain>
    </source>
</reference>
<sequence>MASITDKIEAFIKNLMDSDNSIKIKRNELAILFNCAPSQINYVLMTRFTIDKRYYIDSKKVEEDIYRLRRLI</sequence>
<dbReference type="InterPro" id="IPR040465">
    <property type="entry name" value="CtsR_N"/>
</dbReference>
<feature type="domain" description="CtsR N-terminal HTH" evidence="1">
    <location>
        <begin position="3"/>
        <end position="69"/>
    </location>
</feature>
<protein>
    <submittedName>
        <fullName evidence="2">CtsR family transcriptional regulator</fullName>
    </submittedName>
</protein>
<comment type="caution">
    <text evidence="2">The sequence shown here is derived from an EMBL/GenBank/DDBJ whole genome shotgun (WGS) entry which is preliminary data.</text>
</comment>
<organism evidence="2 3">
    <name type="scientific">Romboutsia timonensis</name>
    <dbReference type="NCBI Taxonomy" id="1776391"/>
    <lineage>
        <taxon>Bacteria</taxon>
        <taxon>Bacillati</taxon>
        <taxon>Bacillota</taxon>
        <taxon>Clostridia</taxon>
        <taxon>Peptostreptococcales</taxon>
        <taxon>Peptostreptococcaceae</taxon>
        <taxon>Romboutsia</taxon>
    </lineage>
</organism>
<gene>
    <name evidence="2" type="ORF">K8V90_05285</name>
</gene>
<accession>A0A921N038</accession>
<evidence type="ECO:0000313" key="3">
    <source>
        <dbReference type="Proteomes" id="UP000776700"/>
    </source>
</evidence>
<dbReference type="Proteomes" id="UP000776700">
    <property type="component" value="Unassembled WGS sequence"/>
</dbReference>
<dbReference type="InterPro" id="IPR041902">
    <property type="entry name" value="CtsR_N_sf"/>
</dbReference>
<proteinExistence type="predicted"/>
<dbReference type="EMBL" id="DYUB01000171">
    <property type="protein sequence ID" value="HJG96498.1"/>
    <property type="molecule type" value="Genomic_DNA"/>
</dbReference>
<evidence type="ECO:0000313" key="2">
    <source>
        <dbReference type="EMBL" id="HJG96498.1"/>
    </source>
</evidence>
<dbReference type="Pfam" id="PF05848">
    <property type="entry name" value="CtsR"/>
    <property type="match status" value="1"/>
</dbReference>
<evidence type="ECO:0000259" key="1">
    <source>
        <dbReference type="Pfam" id="PF05848"/>
    </source>
</evidence>
<name>A0A921N038_9FIRM</name>
<reference evidence="2" key="1">
    <citation type="journal article" date="2021" name="PeerJ">
        <title>Extensive microbial diversity within the chicken gut microbiome revealed by metagenomics and culture.</title>
        <authorList>
            <person name="Gilroy R."/>
            <person name="Ravi A."/>
            <person name="Getino M."/>
            <person name="Pursley I."/>
            <person name="Horton D.L."/>
            <person name="Alikhan N.F."/>
            <person name="Baker D."/>
            <person name="Gharbi K."/>
            <person name="Hall N."/>
            <person name="Watson M."/>
            <person name="Adriaenssens E.M."/>
            <person name="Foster-Nyarko E."/>
            <person name="Jarju S."/>
            <person name="Secka A."/>
            <person name="Antonio M."/>
            <person name="Oren A."/>
            <person name="Chaudhuri R.R."/>
            <person name="La Ragione R."/>
            <person name="Hildebrand F."/>
            <person name="Pallen M.J."/>
        </authorList>
    </citation>
    <scope>NUCLEOTIDE SEQUENCE</scope>
    <source>
        <strain evidence="2">1277</strain>
    </source>
</reference>
<dbReference type="Gene3D" id="3.30.56.130">
    <property type="entry name" value="Transcriptional regulator CtsR, winged HTH domain"/>
    <property type="match status" value="1"/>
</dbReference>